<sequence>MRQLYKTAGLDLPHASESDKLHRVLSSAIQHRCRIHPTTSTALLANPLVETQEFQRTTESNCYAYWNAQHFNLHNTRIFQQATPEEQTLILRVASQGLLEEAYFIEKAGVGYMAKMVMLSETTEERMLYALFSADETYHLAQIMRFLPHHQPAGTDDAFLRFLADLVENEDKTVILFVLQVVLEGWGLSHYRTLAKGCQHPEFAQVLTGFLADESRHHATGVTLFKQHPLSPNSRKVIVETLAYFLQMIQVGPQRVVAAIEQVLGPLSRYQKIQLFEELETETHSGTRLALLHSLIGKETAGTILQDLEARNAFRPLPAYLCA</sequence>
<dbReference type="EMBL" id="JADEWZ010000007">
    <property type="protein sequence ID" value="MBE9115572.1"/>
    <property type="molecule type" value="Genomic_DNA"/>
</dbReference>
<comment type="caution">
    <text evidence="1">The sequence shown here is derived from an EMBL/GenBank/DDBJ whole genome shotgun (WGS) entry which is preliminary data.</text>
</comment>
<accession>A0A8J7DV46</accession>
<protein>
    <submittedName>
        <fullName evidence="1">Ferritin-like domain-containing protein</fullName>
    </submittedName>
</protein>
<dbReference type="SUPFAM" id="SSF47240">
    <property type="entry name" value="Ferritin-like"/>
    <property type="match status" value="1"/>
</dbReference>
<proteinExistence type="predicted"/>
<dbReference type="InterPro" id="IPR012348">
    <property type="entry name" value="RNR-like"/>
</dbReference>
<dbReference type="Proteomes" id="UP000654482">
    <property type="component" value="Unassembled WGS sequence"/>
</dbReference>
<gene>
    <name evidence="1" type="ORF">IQ249_06640</name>
</gene>
<keyword evidence="2" id="KW-1185">Reference proteome</keyword>
<dbReference type="AlphaFoldDB" id="A0A8J7DV46"/>
<organism evidence="1 2">
    <name type="scientific">Lusitaniella coriacea LEGE 07157</name>
    <dbReference type="NCBI Taxonomy" id="945747"/>
    <lineage>
        <taxon>Bacteria</taxon>
        <taxon>Bacillati</taxon>
        <taxon>Cyanobacteriota</taxon>
        <taxon>Cyanophyceae</taxon>
        <taxon>Spirulinales</taxon>
        <taxon>Lusitaniellaceae</taxon>
        <taxon>Lusitaniella</taxon>
    </lineage>
</organism>
<dbReference type="GO" id="GO:0016491">
    <property type="term" value="F:oxidoreductase activity"/>
    <property type="evidence" value="ECO:0007669"/>
    <property type="project" value="InterPro"/>
</dbReference>
<dbReference type="RefSeq" id="WP_194028661.1">
    <property type="nucleotide sequence ID" value="NZ_JADEWZ010000007.1"/>
</dbReference>
<evidence type="ECO:0000313" key="1">
    <source>
        <dbReference type="EMBL" id="MBE9115572.1"/>
    </source>
</evidence>
<evidence type="ECO:0000313" key="2">
    <source>
        <dbReference type="Proteomes" id="UP000654482"/>
    </source>
</evidence>
<dbReference type="CDD" id="cd00657">
    <property type="entry name" value="Ferritin_like"/>
    <property type="match status" value="1"/>
</dbReference>
<dbReference type="InterPro" id="IPR009078">
    <property type="entry name" value="Ferritin-like_SF"/>
</dbReference>
<dbReference type="Gene3D" id="1.10.620.20">
    <property type="entry name" value="Ribonucleotide Reductase, subunit A"/>
    <property type="match status" value="1"/>
</dbReference>
<name>A0A8J7DV46_9CYAN</name>
<reference evidence="1" key="1">
    <citation type="submission" date="2020-10" db="EMBL/GenBank/DDBJ databases">
        <authorList>
            <person name="Castelo-Branco R."/>
            <person name="Eusebio N."/>
            <person name="Adriana R."/>
            <person name="Vieira A."/>
            <person name="Brugerolle De Fraissinette N."/>
            <person name="Rezende De Castro R."/>
            <person name="Schneider M.P."/>
            <person name="Vasconcelos V."/>
            <person name="Leao P.N."/>
        </authorList>
    </citation>
    <scope>NUCLEOTIDE SEQUENCE</scope>
    <source>
        <strain evidence="1">LEGE 07157</strain>
    </source>
</reference>